<evidence type="ECO:0000313" key="2">
    <source>
        <dbReference type="EMBL" id="KAJ5299756.1"/>
    </source>
</evidence>
<reference evidence="2" key="1">
    <citation type="submission" date="2022-12" db="EMBL/GenBank/DDBJ databases">
        <authorList>
            <person name="Petersen C."/>
        </authorList>
    </citation>
    <scope>NUCLEOTIDE SEQUENCE</scope>
    <source>
        <strain evidence="2">IBT 21472</strain>
    </source>
</reference>
<comment type="caution">
    <text evidence="2">The sequence shown here is derived from an EMBL/GenBank/DDBJ whole genome shotgun (WGS) entry which is preliminary data.</text>
</comment>
<keyword evidence="3" id="KW-1185">Reference proteome</keyword>
<accession>A0A9W9PME2</accession>
<keyword evidence="1" id="KW-0732">Signal</keyword>
<dbReference type="Proteomes" id="UP001147746">
    <property type="component" value="Unassembled WGS sequence"/>
</dbReference>
<gene>
    <name evidence="2" type="ORF">N7476_011313</name>
</gene>
<feature type="chain" id="PRO_5041194860" evidence="1">
    <location>
        <begin position="18"/>
        <end position="137"/>
    </location>
</feature>
<feature type="signal peptide" evidence="1">
    <location>
        <begin position="1"/>
        <end position="17"/>
    </location>
</feature>
<name>A0A9W9PME2_9EURO</name>
<proteinExistence type="predicted"/>
<evidence type="ECO:0000256" key="1">
    <source>
        <dbReference type="SAM" id="SignalP"/>
    </source>
</evidence>
<reference evidence="2" key="2">
    <citation type="journal article" date="2023" name="IMA Fungus">
        <title>Comparative genomic study of the Penicillium genus elucidates a diverse pangenome and 15 lateral gene transfer events.</title>
        <authorList>
            <person name="Petersen C."/>
            <person name="Sorensen T."/>
            <person name="Nielsen M.R."/>
            <person name="Sondergaard T.E."/>
            <person name="Sorensen J.L."/>
            <person name="Fitzpatrick D.A."/>
            <person name="Frisvad J.C."/>
            <person name="Nielsen K.L."/>
        </authorList>
    </citation>
    <scope>NUCLEOTIDE SEQUENCE</scope>
    <source>
        <strain evidence="2">IBT 21472</strain>
    </source>
</reference>
<dbReference type="AlphaFoldDB" id="A0A9W9PME2"/>
<dbReference type="EMBL" id="JAPZBO010000010">
    <property type="protein sequence ID" value="KAJ5299756.1"/>
    <property type="molecule type" value="Genomic_DNA"/>
</dbReference>
<evidence type="ECO:0000313" key="3">
    <source>
        <dbReference type="Proteomes" id="UP001147746"/>
    </source>
</evidence>
<sequence length="137" mass="15082">MHPLHVFLALGVSTANALPSLNSREVLAYRSWDLRLFSQAIPICNVNTSNIDLNVFHRYGAKDRSCEALDGAYNTTTVKSLSWKSPSESDWHDLCMFSSSDCDAGSYVGSITDGWEMCYPFSGWSGFSVVSHGSKCV</sequence>
<protein>
    <submittedName>
        <fullName evidence="2">Uncharacterized protein</fullName>
    </submittedName>
</protein>
<organism evidence="2 3">
    <name type="scientific">Penicillium atrosanguineum</name>
    <dbReference type="NCBI Taxonomy" id="1132637"/>
    <lineage>
        <taxon>Eukaryota</taxon>
        <taxon>Fungi</taxon>
        <taxon>Dikarya</taxon>
        <taxon>Ascomycota</taxon>
        <taxon>Pezizomycotina</taxon>
        <taxon>Eurotiomycetes</taxon>
        <taxon>Eurotiomycetidae</taxon>
        <taxon>Eurotiales</taxon>
        <taxon>Aspergillaceae</taxon>
        <taxon>Penicillium</taxon>
    </lineage>
</organism>